<reference evidence="1 2" key="1">
    <citation type="submission" date="2020-02" db="EMBL/GenBank/DDBJ databases">
        <authorList>
            <person name="Ma Q."/>
            <person name="Huang Y."/>
            <person name="Song X."/>
            <person name="Pei D."/>
        </authorList>
    </citation>
    <scope>NUCLEOTIDE SEQUENCE [LARGE SCALE GENOMIC DNA]</scope>
    <source>
        <strain evidence="1">Sxm20200214</strain>
        <tissue evidence="1">Leaf</tissue>
    </source>
</reference>
<dbReference type="EMBL" id="JAAMPC010000008">
    <property type="protein sequence ID" value="KAG2298566.1"/>
    <property type="molecule type" value="Genomic_DNA"/>
</dbReference>
<accession>A0A8X7V3R1</accession>
<protein>
    <submittedName>
        <fullName evidence="1">Uncharacterized protein</fullName>
    </submittedName>
</protein>
<proteinExistence type="predicted"/>
<keyword evidence="2" id="KW-1185">Reference proteome</keyword>
<comment type="caution">
    <text evidence="1">The sequence shown here is derived from an EMBL/GenBank/DDBJ whole genome shotgun (WGS) entry which is preliminary data.</text>
</comment>
<name>A0A8X7V3R1_BRACI</name>
<evidence type="ECO:0000313" key="1">
    <source>
        <dbReference type="EMBL" id="KAG2298566.1"/>
    </source>
</evidence>
<dbReference type="AlphaFoldDB" id="A0A8X7V3R1"/>
<dbReference type="Proteomes" id="UP000886595">
    <property type="component" value="Unassembled WGS sequence"/>
</dbReference>
<evidence type="ECO:0000313" key="2">
    <source>
        <dbReference type="Proteomes" id="UP000886595"/>
    </source>
</evidence>
<dbReference type="OrthoDB" id="10461176at2759"/>
<sequence length="72" mass="8190">MKIEKDERLILKIDKKGIWRDKEGRPRSSTRQLINAEGTVILDVIVVAEMNTFGRTANAMIGKREPFSRSSS</sequence>
<gene>
    <name evidence="1" type="ORF">Bca52824_035038</name>
</gene>
<organism evidence="1 2">
    <name type="scientific">Brassica carinata</name>
    <name type="common">Ethiopian mustard</name>
    <name type="synonym">Abyssinian cabbage</name>
    <dbReference type="NCBI Taxonomy" id="52824"/>
    <lineage>
        <taxon>Eukaryota</taxon>
        <taxon>Viridiplantae</taxon>
        <taxon>Streptophyta</taxon>
        <taxon>Embryophyta</taxon>
        <taxon>Tracheophyta</taxon>
        <taxon>Spermatophyta</taxon>
        <taxon>Magnoliopsida</taxon>
        <taxon>eudicotyledons</taxon>
        <taxon>Gunneridae</taxon>
        <taxon>Pentapetalae</taxon>
        <taxon>rosids</taxon>
        <taxon>malvids</taxon>
        <taxon>Brassicales</taxon>
        <taxon>Brassicaceae</taxon>
        <taxon>Brassiceae</taxon>
        <taxon>Brassica</taxon>
    </lineage>
</organism>